<evidence type="ECO:0000256" key="3">
    <source>
        <dbReference type="SAM" id="MobiDB-lite"/>
    </source>
</evidence>
<feature type="compositionally biased region" description="Polar residues" evidence="3">
    <location>
        <begin position="886"/>
        <end position="897"/>
    </location>
</feature>
<feature type="compositionally biased region" description="Polar residues" evidence="3">
    <location>
        <begin position="792"/>
        <end position="803"/>
    </location>
</feature>
<feature type="compositionally biased region" description="Polar residues" evidence="3">
    <location>
        <begin position="1395"/>
        <end position="1418"/>
    </location>
</feature>
<dbReference type="InterPro" id="IPR042201">
    <property type="entry name" value="FH2_Formin_sf"/>
</dbReference>
<reference evidence="5 6" key="1">
    <citation type="journal article" date="2018" name="Mol. Plant">
        <title>The genome of Artemisia annua provides insight into the evolution of Asteraceae family and artemisinin biosynthesis.</title>
        <authorList>
            <person name="Shen Q."/>
            <person name="Zhang L."/>
            <person name="Liao Z."/>
            <person name="Wang S."/>
            <person name="Yan T."/>
            <person name="Shi P."/>
            <person name="Liu M."/>
            <person name="Fu X."/>
            <person name="Pan Q."/>
            <person name="Wang Y."/>
            <person name="Lv Z."/>
            <person name="Lu X."/>
            <person name="Zhang F."/>
            <person name="Jiang W."/>
            <person name="Ma Y."/>
            <person name="Chen M."/>
            <person name="Hao X."/>
            <person name="Li L."/>
            <person name="Tang Y."/>
            <person name="Lv G."/>
            <person name="Zhou Y."/>
            <person name="Sun X."/>
            <person name="Brodelius P.E."/>
            <person name="Rose J.K.C."/>
            <person name="Tang K."/>
        </authorList>
    </citation>
    <scope>NUCLEOTIDE SEQUENCE [LARGE SCALE GENOMIC DNA]</scope>
    <source>
        <strain evidence="6">cv. Huhao1</strain>
        <tissue evidence="5">Leaf</tissue>
    </source>
</reference>
<feature type="compositionally biased region" description="Polar residues" evidence="3">
    <location>
        <begin position="1336"/>
        <end position="1345"/>
    </location>
</feature>
<dbReference type="SMART" id="SM00498">
    <property type="entry name" value="FH2"/>
    <property type="match status" value="1"/>
</dbReference>
<protein>
    <recommendedName>
        <fullName evidence="2">Formin-like protein</fullName>
    </recommendedName>
</protein>
<feature type="compositionally biased region" description="Acidic residues" evidence="3">
    <location>
        <begin position="727"/>
        <end position="737"/>
    </location>
</feature>
<accession>A0A2U1LQ71</accession>
<name>A0A2U1LQ71_ARTAN</name>
<gene>
    <name evidence="5" type="ORF">CTI12_AA466420</name>
</gene>
<evidence type="ECO:0000256" key="1">
    <source>
        <dbReference type="ARBA" id="ARBA00025793"/>
    </source>
</evidence>
<evidence type="ECO:0000313" key="6">
    <source>
        <dbReference type="Proteomes" id="UP000245207"/>
    </source>
</evidence>
<dbReference type="Pfam" id="PF02181">
    <property type="entry name" value="FH2"/>
    <property type="match status" value="1"/>
</dbReference>
<dbReference type="STRING" id="35608.A0A2U1LQ71"/>
<feature type="region of interest" description="Disordered" evidence="3">
    <location>
        <begin position="688"/>
        <end position="804"/>
    </location>
</feature>
<feature type="compositionally biased region" description="Polar residues" evidence="3">
    <location>
        <begin position="769"/>
        <end position="780"/>
    </location>
</feature>
<dbReference type="Gene3D" id="1.20.58.2220">
    <property type="entry name" value="Formin, FH2 domain"/>
    <property type="match status" value="1"/>
</dbReference>
<dbReference type="GO" id="GO:0051015">
    <property type="term" value="F:actin filament binding"/>
    <property type="evidence" value="ECO:0007669"/>
    <property type="project" value="InterPro"/>
</dbReference>
<dbReference type="InterPro" id="IPR027643">
    <property type="entry name" value="Formin-like_plant"/>
</dbReference>
<organism evidence="5 6">
    <name type="scientific">Artemisia annua</name>
    <name type="common">Sweet wormwood</name>
    <dbReference type="NCBI Taxonomy" id="35608"/>
    <lineage>
        <taxon>Eukaryota</taxon>
        <taxon>Viridiplantae</taxon>
        <taxon>Streptophyta</taxon>
        <taxon>Embryophyta</taxon>
        <taxon>Tracheophyta</taxon>
        <taxon>Spermatophyta</taxon>
        <taxon>Magnoliopsida</taxon>
        <taxon>eudicotyledons</taxon>
        <taxon>Gunneridae</taxon>
        <taxon>Pentapetalae</taxon>
        <taxon>asterids</taxon>
        <taxon>campanulids</taxon>
        <taxon>Asterales</taxon>
        <taxon>Asteraceae</taxon>
        <taxon>Asteroideae</taxon>
        <taxon>Anthemideae</taxon>
        <taxon>Artemisiinae</taxon>
        <taxon>Artemisia</taxon>
    </lineage>
</organism>
<dbReference type="OrthoDB" id="1668162at2759"/>
<feature type="region of interest" description="Disordered" evidence="3">
    <location>
        <begin position="819"/>
        <end position="926"/>
    </location>
</feature>
<feature type="region of interest" description="Disordered" evidence="3">
    <location>
        <begin position="1142"/>
        <end position="1161"/>
    </location>
</feature>
<evidence type="ECO:0000313" key="5">
    <source>
        <dbReference type="EMBL" id="PWA51142.1"/>
    </source>
</evidence>
<dbReference type="SUPFAM" id="SSF101447">
    <property type="entry name" value="Formin homology 2 domain (FH2 domain)"/>
    <property type="match status" value="1"/>
</dbReference>
<comment type="caution">
    <text evidence="5">The sequence shown here is derived from an EMBL/GenBank/DDBJ whole genome shotgun (WGS) entry which is preliminary data.</text>
</comment>
<feature type="domain" description="FH2" evidence="4">
    <location>
        <begin position="207"/>
        <end position="624"/>
    </location>
</feature>
<feature type="compositionally biased region" description="Acidic residues" evidence="3">
    <location>
        <begin position="689"/>
        <end position="702"/>
    </location>
</feature>
<feature type="region of interest" description="Disordered" evidence="3">
    <location>
        <begin position="1320"/>
        <end position="1429"/>
    </location>
</feature>
<feature type="compositionally biased region" description="Polar residues" evidence="3">
    <location>
        <begin position="839"/>
        <end position="850"/>
    </location>
</feature>
<evidence type="ECO:0000259" key="4">
    <source>
        <dbReference type="PROSITE" id="PS51444"/>
    </source>
</evidence>
<feature type="compositionally biased region" description="Basic and acidic residues" evidence="3">
    <location>
        <begin position="197"/>
        <end position="211"/>
    </location>
</feature>
<comment type="similarity">
    <text evidence="1">Belongs to the formin-like family. Class-I subfamily.</text>
</comment>
<keyword evidence="6" id="KW-1185">Reference proteome</keyword>
<dbReference type="PANTHER" id="PTHR23213:SF372">
    <property type="entry name" value="FORMIN-LIKE PROTEIN"/>
    <property type="match status" value="1"/>
</dbReference>
<dbReference type="GO" id="GO:0045010">
    <property type="term" value="P:actin nucleation"/>
    <property type="evidence" value="ECO:0007669"/>
    <property type="project" value="InterPro"/>
</dbReference>
<dbReference type="PROSITE" id="PS51444">
    <property type="entry name" value="FH2"/>
    <property type="match status" value="1"/>
</dbReference>
<dbReference type="Proteomes" id="UP000245207">
    <property type="component" value="Unassembled WGS sequence"/>
</dbReference>
<feature type="compositionally biased region" description="Acidic residues" evidence="3">
    <location>
        <begin position="1378"/>
        <end position="1390"/>
    </location>
</feature>
<feature type="compositionally biased region" description="Polar residues" evidence="3">
    <location>
        <begin position="183"/>
        <end position="196"/>
    </location>
</feature>
<feature type="region of interest" description="Disordered" evidence="3">
    <location>
        <begin position="178"/>
        <end position="211"/>
    </location>
</feature>
<dbReference type="EMBL" id="PKPP01008268">
    <property type="protein sequence ID" value="PWA51142.1"/>
    <property type="molecule type" value="Genomic_DNA"/>
</dbReference>
<proteinExistence type="inferred from homology"/>
<dbReference type="InterPro" id="IPR015425">
    <property type="entry name" value="FH2_Formin"/>
</dbReference>
<evidence type="ECO:0000256" key="2">
    <source>
        <dbReference type="RuleBase" id="RU361260"/>
    </source>
</evidence>
<dbReference type="PANTHER" id="PTHR23213">
    <property type="entry name" value="FORMIN-RELATED"/>
    <property type="match status" value="1"/>
</dbReference>
<sequence>MRKDMLWNVTVCNAKRLGFIGALVALLCVVLVDLLDENPLIRKETLYGNGADLRSLFIDENAPTLYYLREFQQYSISIDDFNILSLKSKRPTSNDCIKEESYNCDHLQKKACPHPTSSGHNPETSKRPPIRALLSSPEGLEYSYQRHSRKLADIGSILNADGPTLLIGVVLTTVVPGRPPPANASNTKKTPSGSPKHTTDKEENKEISESDTARTKLKPFFWDKVNAVQGRSMVWHHLRNGSFQYDEEMMVGLFGYVAAQNKKERAKIDVNLQSPTKFVQLIEVKKSQNLAILLKALNVTTEQVCDAVKKGTELPAELIATLLKMAPTQDEELKLRLYNGDINQLGPSERFLKNLVEIPHAFKRLEALLFMSTVHEDYNMAKESFTTLEVACNKLRSSRLFLRLLEAVLKTGNRMNDGTFRGGAQAFKLDTLLKLSDVKGTDGKTTLLSFVVQEIIRYEGIKVAKNRGLEPNEETPEYLQQLGMGVVSKLSEELNDVKRAALVDGEMLTSVVSKLGNMLKKTKDFMTEDMKTAEGATEFNEALTRFLQHAEADIILMIEEEKRIIMLVRSTGDYFHGKSGKDEGLRLFAIVRDFLKLLDETCNEVRKTLAKNHHTPSPHGSAKAQKKYWQSTRDKIMIMKDAVRMILDTIYSDEDQSQKVPTPPASEDEAPHPFFPKLELLAINNQQMDDSDSDDWSSDDEESKEKHIEANMKQSSLNAMKSKMDDYDADDWSSDDEEIRKSQNEESNMIRHSLSDVDDELLTPGANDVQMNGSDVNGLSSDDEEIKKSQKEAYSTPKQSLPNVDNKLLIPSVKDEHMNDLDVTGLGSDDEEIKRSQKEAYSTPKQSLPNADNKLLIPSVKDEQMNDLDVTGLGSDDEEIKKSQKEAYSTPKQSLPNADNKLLIPSVKDEQTNDLDVTGFSSDDDEITKSQTEAFYMPRQSLPNADNELLLPVIKDEKVNDSDANGLSSNDQDIRENQNVAYYMDRQSSSDSDSELLTPAAIDVQMHDSGGNDLSSNDQDIRESQNDAYYMRRQSSSDTDSELLTLAANDVQMHDSGGNGLSSNDQDIRESQNDAYYMDRQSSSDTDSELLTPAANDVQMNDSGVNGLDPEDEQIRQSQNTTYYMRQQSFSDADNELPIPTFIDKQISDSDVNRLSSDDEEIRQSQNDAYYMPQQSLPDADNELLIPSVKDEHVNDSDDELLTPYVNDEQMNDLDVNGLSSNDQEIRQTQNETFYMPTQSLPNADNELLIPAVKNMHMNDINVNGLSPYYEESRHSPNDGFYTPVPRAYEVTNRQYIPDPESEQRDDSDADDWHSDVFVTTPKEEQHTPHQPPSEVASQRSSDGYVTSPKEELHTPHQPPSEEASQRSSYTNDKDEQMNDSDVDDWQSDIDETRQSQIEVQQQPLSPASDETSLQSLEDAQDELSPHSL</sequence>